<evidence type="ECO:0000256" key="5">
    <source>
        <dbReference type="ARBA" id="ARBA00022840"/>
    </source>
</evidence>
<keyword evidence="7" id="KW-0472">Membrane</keyword>
<dbReference type="Pfam" id="PF00005">
    <property type="entry name" value="ABC_tran"/>
    <property type="match status" value="1"/>
</dbReference>
<dbReference type="GO" id="GO:0022857">
    <property type="term" value="F:transmembrane transporter activity"/>
    <property type="evidence" value="ECO:0007669"/>
    <property type="project" value="InterPro"/>
</dbReference>
<keyword evidence="3" id="KW-0547">Nucleotide-binding</keyword>
<dbReference type="PANTHER" id="PTHR43499">
    <property type="entry name" value="ABC TRANSPORTER I FAMILY MEMBER 1"/>
    <property type="match status" value="1"/>
</dbReference>
<organism evidence="9 10">
    <name type="scientific">Rubrivivax rivuli</name>
    <dbReference type="NCBI Taxonomy" id="1862385"/>
    <lineage>
        <taxon>Bacteria</taxon>
        <taxon>Pseudomonadati</taxon>
        <taxon>Pseudomonadota</taxon>
        <taxon>Betaproteobacteria</taxon>
        <taxon>Burkholderiales</taxon>
        <taxon>Sphaerotilaceae</taxon>
        <taxon>Rubrivivax</taxon>
    </lineage>
</organism>
<dbReference type="InterPro" id="IPR005895">
    <property type="entry name" value="ABC_transptr_haem_export_CcmA"/>
</dbReference>
<name>A0A437RFR1_9BURK</name>
<evidence type="ECO:0000259" key="8">
    <source>
        <dbReference type="PROSITE" id="PS50893"/>
    </source>
</evidence>
<dbReference type="PANTHER" id="PTHR43499:SF1">
    <property type="entry name" value="ABC TRANSPORTER I FAMILY MEMBER 1"/>
    <property type="match status" value="1"/>
</dbReference>
<dbReference type="InterPro" id="IPR027417">
    <property type="entry name" value="P-loop_NTPase"/>
</dbReference>
<keyword evidence="10" id="KW-1185">Reference proteome</keyword>
<dbReference type="RefSeq" id="WP_128229699.1">
    <property type="nucleotide sequence ID" value="NZ_SACR01000004.1"/>
</dbReference>
<gene>
    <name evidence="9" type="primary">ccmA</name>
    <name evidence="9" type="ORF">EOE66_16030</name>
</gene>
<proteinExistence type="predicted"/>
<protein>
    <submittedName>
        <fullName evidence="9">Cytochrome c biogenesis heme-transporting ATPase CcmA</fullName>
    </submittedName>
</protein>
<dbReference type="GO" id="GO:0005524">
    <property type="term" value="F:ATP binding"/>
    <property type="evidence" value="ECO:0007669"/>
    <property type="project" value="UniProtKB-KW"/>
</dbReference>
<keyword evidence="6" id="KW-1278">Translocase</keyword>
<evidence type="ECO:0000313" key="9">
    <source>
        <dbReference type="EMBL" id="RVU45610.1"/>
    </source>
</evidence>
<evidence type="ECO:0000256" key="6">
    <source>
        <dbReference type="ARBA" id="ARBA00022967"/>
    </source>
</evidence>
<evidence type="ECO:0000256" key="7">
    <source>
        <dbReference type="ARBA" id="ARBA00023136"/>
    </source>
</evidence>
<dbReference type="InterPro" id="IPR017871">
    <property type="entry name" value="ABC_transporter-like_CS"/>
</dbReference>
<evidence type="ECO:0000313" key="10">
    <source>
        <dbReference type="Proteomes" id="UP000285575"/>
    </source>
</evidence>
<comment type="caution">
    <text evidence="9">The sequence shown here is derived from an EMBL/GenBank/DDBJ whole genome shotgun (WGS) entry which is preliminary data.</text>
</comment>
<dbReference type="Gene3D" id="3.40.50.300">
    <property type="entry name" value="P-loop containing nucleotide triphosphate hydrolases"/>
    <property type="match status" value="1"/>
</dbReference>
<sequence length="214" mass="23008">MLQTEGLAVQRGDRTLIANLAIELAPGSVTWLRGRNGRGKTSLLRLLAGLSTPAAGAIRIAGRSPHEGGAAWRRHLVYIGHQNALKDDLSVTEALRFLAQLHGLPSAEAPLHLALQRMGIADRRYAPVRTLSQGQRRRVALARLALHRDSPLWLLDEPFDALDVEGIAALNSVISEHAARGGCVLLTSHQALSLTSPVPAVLDLDAAVPRRRPA</sequence>
<evidence type="ECO:0000256" key="2">
    <source>
        <dbReference type="ARBA" id="ARBA00022475"/>
    </source>
</evidence>
<dbReference type="GO" id="GO:0017004">
    <property type="term" value="P:cytochrome complex assembly"/>
    <property type="evidence" value="ECO:0007669"/>
    <property type="project" value="UniProtKB-KW"/>
</dbReference>
<keyword evidence="4" id="KW-0201">Cytochrome c-type biogenesis</keyword>
<keyword evidence="1" id="KW-0813">Transport</keyword>
<accession>A0A437RFR1</accession>
<dbReference type="InterPro" id="IPR003439">
    <property type="entry name" value="ABC_transporter-like_ATP-bd"/>
</dbReference>
<dbReference type="InterPro" id="IPR003593">
    <property type="entry name" value="AAA+_ATPase"/>
</dbReference>
<dbReference type="AlphaFoldDB" id="A0A437RFR1"/>
<dbReference type="PROSITE" id="PS00211">
    <property type="entry name" value="ABC_TRANSPORTER_1"/>
    <property type="match status" value="1"/>
</dbReference>
<dbReference type="Proteomes" id="UP000285575">
    <property type="component" value="Unassembled WGS sequence"/>
</dbReference>
<keyword evidence="2" id="KW-1003">Cell membrane</keyword>
<evidence type="ECO:0000256" key="4">
    <source>
        <dbReference type="ARBA" id="ARBA00022748"/>
    </source>
</evidence>
<dbReference type="OrthoDB" id="9800654at2"/>
<dbReference type="SMART" id="SM00382">
    <property type="entry name" value="AAA"/>
    <property type="match status" value="1"/>
</dbReference>
<dbReference type="PROSITE" id="PS50893">
    <property type="entry name" value="ABC_TRANSPORTER_2"/>
    <property type="match status" value="1"/>
</dbReference>
<feature type="domain" description="ABC transporter" evidence="8">
    <location>
        <begin position="2"/>
        <end position="214"/>
    </location>
</feature>
<reference evidence="9 10" key="1">
    <citation type="submission" date="2019-01" db="EMBL/GenBank/DDBJ databases">
        <authorList>
            <person name="Chen W.-M."/>
        </authorList>
    </citation>
    <scope>NUCLEOTIDE SEQUENCE [LARGE SCALE GENOMIC DNA]</scope>
    <source>
        <strain evidence="9 10">KYPY4</strain>
    </source>
</reference>
<dbReference type="GO" id="GO:0016887">
    <property type="term" value="F:ATP hydrolysis activity"/>
    <property type="evidence" value="ECO:0007669"/>
    <property type="project" value="InterPro"/>
</dbReference>
<dbReference type="SUPFAM" id="SSF52540">
    <property type="entry name" value="P-loop containing nucleoside triphosphate hydrolases"/>
    <property type="match status" value="1"/>
</dbReference>
<evidence type="ECO:0000256" key="1">
    <source>
        <dbReference type="ARBA" id="ARBA00022448"/>
    </source>
</evidence>
<dbReference type="NCBIfam" id="NF010061">
    <property type="entry name" value="PRK13538.1"/>
    <property type="match status" value="1"/>
</dbReference>
<keyword evidence="5" id="KW-0067">ATP-binding</keyword>
<evidence type="ECO:0000256" key="3">
    <source>
        <dbReference type="ARBA" id="ARBA00022741"/>
    </source>
</evidence>
<dbReference type="NCBIfam" id="TIGR01189">
    <property type="entry name" value="ccmA"/>
    <property type="match status" value="1"/>
</dbReference>
<dbReference type="EMBL" id="SACR01000004">
    <property type="protein sequence ID" value="RVU45610.1"/>
    <property type="molecule type" value="Genomic_DNA"/>
</dbReference>